<evidence type="ECO:0000256" key="1">
    <source>
        <dbReference type="ARBA" id="ARBA00022729"/>
    </source>
</evidence>
<keyword evidence="4" id="KW-1185">Reference proteome</keyword>
<feature type="chain" id="PRO_5020297105" evidence="2">
    <location>
        <begin position="25"/>
        <end position="193"/>
    </location>
</feature>
<dbReference type="Proteomes" id="UP000298652">
    <property type="component" value="Chromosome 3"/>
</dbReference>
<protein>
    <submittedName>
        <fullName evidence="3">Uncharacterized protein</fullName>
    </submittedName>
</protein>
<dbReference type="OMA" id="CEANDPP"/>
<reference evidence="3" key="1">
    <citation type="submission" date="2019-03" db="EMBL/GenBank/DDBJ databases">
        <title>WGS assembly of Setaria viridis.</title>
        <authorList>
            <person name="Huang P."/>
            <person name="Jenkins J."/>
            <person name="Grimwood J."/>
            <person name="Barry K."/>
            <person name="Healey A."/>
            <person name="Mamidi S."/>
            <person name="Sreedasyam A."/>
            <person name="Shu S."/>
            <person name="Feldman M."/>
            <person name="Wu J."/>
            <person name="Yu Y."/>
            <person name="Chen C."/>
            <person name="Johnson J."/>
            <person name="Rokhsar D."/>
            <person name="Baxter I."/>
            <person name="Schmutz J."/>
            <person name="Brutnell T."/>
            <person name="Kellogg E."/>
        </authorList>
    </citation>
    <scope>NUCLEOTIDE SEQUENCE [LARGE SCALE GENOMIC DNA]</scope>
</reference>
<organism evidence="3 4">
    <name type="scientific">Setaria viridis</name>
    <name type="common">Green bristlegrass</name>
    <name type="synonym">Setaria italica subsp. viridis</name>
    <dbReference type="NCBI Taxonomy" id="4556"/>
    <lineage>
        <taxon>Eukaryota</taxon>
        <taxon>Viridiplantae</taxon>
        <taxon>Streptophyta</taxon>
        <taxon>Embryophyta</taxon>
        <taxon>Tracheophyta</taxon>
        <taxon>Spermatophyta</taxon>
        <taxon>Magnoliopsida</taxon>
        <taxon>Liliopsida</taxon>
        <taxon>Poales</taxon>
        <taxon>Poaceae</taxon>
        <taxon>PACMAD clade</taxon>
        <taxon>Panicoideae</taxon>
        <taxon>Panicodae</taxon>
        <taxon>Paniceae</taxon>
        <taxon>Cenchrinae</taxon>
        <taxon>Setaria</taxon>
    </lineage>
</organism>
<accession>A0A4U6V5A8</accession>
<dbReference type="PROSITE" id="PS51257">
    <property type="entry name" value="PROKAR_LIPOPROTEIN"/>
    <property type="match status" value="1"/>
</dbReference>
<evidence type="ECO:0000313" key="3">
    <source>
        <dbReference type="EMBL" id="TKW24360.1"/>
    </source>
</evidence>
<sequence>MVCFQKHAAAIVIVLSFLLLGCEANDPPSSSTVKHKKMEATVHVRKLLNLSKQHHTTAYASGHLVTMSDASPTAVEAVTAENRWKAAAPSECSEDAVVVSQSEAGERPGDMPCYSVTITNTCVSCAVRNVRVSCGEFGSGKLVDPSDFRRVAAGNCIVRGGGGAMQPSETISFEYSTQFQYDLGVASVSCSCG</sequence>
<dbReference type="GO" id="GO:0001709">
    <property type="term" value="P:cell fate determination"/>
    <property type="evidence" value="ECO:0007669"/>
    <property type="project" value="TreeGrafter"/>
</dbReference>
<dbReference type="Gramene" id="TKW24360">
    <property type="protein sequence ID" value="TKW24360"/>
    <property type="gene ID" value="SEVIR_3G047300v2"/>
</dbReference>
<gene>
    <name evidence="3" type="ORF">SEVIR_3G047300v2</name>
</gene>
<dbReference type="EMBL" id="CM016554">
    <property type="protein sequence ID" value="TKW24360.1"/>
    <property type="molecule type" value="Genomic_DNA"/>
</dbReference>
<name>A0A4U6V5A8_SETVI</name>
<proteinExistence type="predicted"/>
<dbReference type="PANTHER" id="PTHR33184">
    <property type="entry name" value="PROTEIN TAPETUM DETERMINANT 1-LIKE-RELATED"/>
    <property type="match status" value="1"/>
</dbReference>
<keyword evidence="1 2" id="KW-0732">Signal</keyword>
<dbReference type="Pfam" id="PF24068">
    <property type="entry name" value="TPD1_C"/>
    <property type="match status" value="1"/>
</dbReference>
<evidence type="ECO:0000256" key="2">
    <source>
        <dbReference type="SAM" id="SignalP"/>
    </source>
</evidence>
<dbReference type="AlphaFoldDB" id="A0A4U6V5A8"/>
<evidence type="ECO:0000313" key="4">
    <source>
        <dbReference type="Proteomes" id="UP000298652"/>
    </source>
</evidence>
<feature type="signal peptide" evidence="2">
    <location>
        <begin position="1"/>
        <end position="24"/>
    </location>
</feature>
<dbReference type="InterPro" id="IPR040361">
    <property type="entry name" value="TPD1"/>
</dbReference>
<dbReference type="PANTHER" id="PTHR33184:SF75">
    <property type="entry name" value="TPD1 PROTEIN HOMOLOG 1B"/>
    <property type="match status" value="1"/>
</dbReference>